<evidence type="ECO:0000313" key="3">
    <source>
        <dbReference type="Proteomes" id="UP000325577"/>
    </source>
</evidence>
<dbReference type="GO" id="GO:0050832">
    <property type="term" value="P:defense response to fungus"/>
    <property type="evidence" value="ECO:0007669"/>
    <property type="project" value="TreeGrafter"/>
</dbReference>
<feature type="domain" description="NPR1/NIM1-like C-terminal" evidence="1">
    <location>
        <begin position="6"/>
        <end position="57"/>
    </location>
</feature>
<dbReference type="AlphaFoldDB" id="A0A5J5A9Q4"/>
<gene>
    <name evidence="2" type="ORF">F0562_009003</name>
</gene>
<dbReference type="EMBL" id="CM018046">
    <property type="protein sequence ID" value="KAA8526768.1"/>
    <property type="molecule type" value="Genomic_DNA"/>
</dbReference>
<dbReference type="PANTHER" id="PTHR46475">
    <property type="entry name" value="REGULATORY PROTEIN NPR3"/>
    <property type="match status" value="1"/>
</dbReference>
<dbReference type="InterPro" id="IPR044292">
    <property type="entry name" value="NPR"/>
</dbReference>
<organism evidence="2 3">
    <name type="scientific">Nyssa sinensis</name>
    <dbReference type="NCBI Taxonomy" id="561372"/>
    <lineage>
        <taxon>Eukaryota</taxon>
        <taxon>Viridiplantae</taxon>
        <taxon>Streptophyta</taxon>
        <taxon>Embryophyta</taxon>
        <taxon>Tracheophyta</taxon>
        <taxon>Spermatophyta</taxon>
        <taxon>Magnoliopsida</taxon>
        <taxon>eudicotyledons</taxon>
        <taxon>Gunneridae</taxon>
        <taxon>Pentapetalae</taxon>
        <taxon>asterids</taxon>
        <taxon>Cornales</taxon>
        <taxon>Nyssaceae</taxon>
        <taxon>Nyssa</taxon>
    </lineage>
</organism>
<evidence type="ECO:0000313" key="2">
    <source>
        <dbReference type="EMBL" id="KAA8526768.1"/>
    </source>
</evidence>
<sequence length="108" mass="12523">MGLQSRNPPQDKTYWDDLMADDLHIRLLYLENRVAFARLLFPTEAKLAMDIAEAENLREVDLNETPLMKSKRLLSRMQALSKTGSGGNGLFTENYWKKAFYVPKNTYH</sequence>
<dbReference type="Pfam" id="PF12313">
    <property type="entry name" value="NPR1_like_C"/>
    <property type="match status" value="1"/>
</dbReference>
<protein>
    <recommendedName>
        <fullName evidence="1">NPR1/NIM1-like C-terminal domain-containing protein</fullName>
    </recommendedName>
</protein>
<dbReference type="InterPro" id="IPR021094">
    <property type="entry name" value="NPR1/NIM1-like_C"/>
</dbReference>
<dbReference type="GO" id="GO:0005634">
    <property type="term" value="C:nucleus"/>
    <property type="evidence" value="ECO:0007669"/>
    <property type="project" value="TreeGrafter"/>
</dbReference>
<accession>A0A5J5A9Q4</accession>
<dbReference type="PANTHER" id="PTHR46475:SF2">
    <property type="entry name" value="REGULATORY PROTEIN NPR3"/>
    <property type="match status" value="1"/>
</dbReference>
<dbReference type="GO" id="GO:0009862">
    <property type="term" value="P:systemic acquired resistance, salicylic acid mediated signaling pathway"/>
    <property type="evidence" value="ECO:0007669"/>
    <property type="project" value="InterPro"/>
</dbReference>
<reference evidence="2 3" key="1">
    <citation type="submission" date="2019-09" db="EMBL/GenBank/DDBJ databases">
        <title>A chromosome-level genome assembly of the Chinese tupelo Nyssa sinensis.</title>
        <authorList>
            <person name="Yang X."/>
            <person name="Kang M."/>
            <person name="Yang Y."/>
            <person name="Xiong H."/>
            <person name="Wang M."/>
            <person name="Zhang Z."/>
            <person name="Wang Z."/>
            <person name="Wu H."/>
            <person name="Ma T."/>
            <person name="Liu J."/>
            <person name="Xi Z."/>
        </authorList>
    </citation>
    <scope>NUCLEOTIDE SEQUENCE [LARGE SCALE GENOMIC DNA]</scope>
    <source>
        <strain evidence="2">J267</strain>
        <tissue evidence="2">Leaf</tissue>
    </source>
</reference>
<keyword evidence="3" id="KW-1185">Reference proteome</keyword>
<dbReference type="GO" id="GO:2000031">
    <property type="term" value="P:regulation of salicylic acid mediated signaling pathway"/>
    <property type="evidence" value="ECO:0007669"/>
    <property type="project" value="InterPro"/>
</dbReference>
<dbReference type="GO" id="GO:2000022">
    <property type="term" value="P:regulation of jasmonic acid mediated signaling pathway"/>
    <property type="evidence" value="ECO:0007669"/>
    <property type="project" value="InterPro"/>
</dbReference>
<dbReference type="Proteomes" id="UP000325577">
    <property type="component" value="Linkage Group LG3"/>
</dbReference>
<name>A0A5J5A9Q4_9ASTE</name>
<evidence type="ECO:0000259" key="1">
    <source>
        <dbReference type="Pfam" id="PF12313"/>
    </source>
</evidence>
<proteinExistence type="predicted"/>
<dbReference type="OrthoDB" id="1878386at2759"/>
<dbReference type="GO" id="GO:0042742">
    <property type="term" value="P:defense response to bacterium"/>
    <property type="evidence" value="ECO:0007669"/>
    <property type="project" value="TreeGrafter"/>
</dbReference>